<organism evidence="2 3">
    <name type="scientific">Elysia marginata</name>
    <dbReference type="NCBI Taxonomy" id="1093978"/>
    <lineage>
        <taxon>Eukaryota</taxon>
        <taxon>Metazoa</taxon>
        <taxon>Spiralia</taxon>
        <taxon>Lophotrochozoa</taxon>
        <taxon>Mollusca</taxon>
        <taxon>Gastropoda</taxon>
        <taxon>Heterobranchia</taxon>
        <taxon>Euthyneura</taxon>
        <taxon>Panpulmonata</taxon>
        <taxon>Sacoglossa</taxon>
        <taxon>Placobranchoidea</taxon>
        <taxon>Plakobranchidae</taxon>
        <taxon>Elysia</taxon>
    </lineage>
</organism>
<feature type="domain" description="Reelin" evidence="1">
    <location>
        <begin position="1"/>
        <end position="72"/>
    </location>
</feature>
<comment type="caution">
    <text evidence="2">The sequence shown here is derived from an EMBL/GenBank/DDBJ whole genome shotgun (WGS) entry which is preliminary data.</text>
</comment>
<dbReference type="AlphaFoldDB" id="A0AAV4J646"/>
<evidence type="ECO:0000259" key="1">
    <source>
        <dbReference type="PROSITE" id="PS51019"/>
    </source>
</evidence>
<evidence type="ECO:0000313" key="3">
    <source>
        <dbReference type="Proteomes" id="UP000762676"/>
    </source>
</evidence>
<dbReference type="PROSITE" id="PS51019">
    <property type="entry name" value="REELIN"/>
    <property type="match status" value="1"/>
</dbReference>
<evidence type="ECO:0000313" key="2">
    <source>
        <dbReference type="EMBL" id="GFS17770.1"/>
    </source>
</evidence>
<dbReference type="InterPro" id="IPR002861">
    <property type="entry name" value="Reeler_dom"/>
</dbReference>
<gene>
    <name evidence="2" type="ORF">ElyMa_004990700</name>
</gene>
<protein>
    <recommendedName>
        <fullName evidence="1">Reelin domain-containing protein</fullName>
    </recommendedName>
</protein>
<reference evidence="2 3" key="1">
    <citation type="journal article" date="2021" name="Elife">
        <title>Chloroplast acquisition without the gene transfer in kleptoplastic sea slugs, Plakobranchus ocellatus.</title>
        <authorList>
            <person name="Maeda T."/>
            <person name="Takahashi S."/>
            <person name="Yoshida T."/>
            <person name="Shimamura S."/>
            <person name="Takaki Y."/>
            <person name="Nagai Y."/>
            <person name="Toyoda A."/>
            <person name="Suzuki Y."/>
            <person name="Arimoto A."/>
            <person name="Ishii H."/>
            <person name="Satoh N."/>
            <person name="Nishiyama T."/>
            <person name="Hasebe M."/>
            <person name="Maruyama T."/>
            <person name="Minagawa J."/>
            <person name="Obokata J."/>
            <person name="Shigenobu S."/>
        </authorList>
    </citation>
    <scope>NUCLEOTIDE SEQUENCE [LARGE SCALE GENOMIC DNA]</scope>
</reference>
<proteinExistence type="predicted"/>
<dbReference type="Proteomes" id="UP000762676">
    <property type="component" value="Unassembled WGS sequence"/>
</dbReference>
<dbReference type="EMBL" id="BMAT01009977">
    <property type="protein sequence ID" value="GFS17770.1"/>
    <property type="molecule type" value="Genomic_DNA"/>
</dbReference>
<accession>A0AAV4J646</accession>
<sequence length="72" mass="7910">MGVMVETTGYDAKGNAFSPGTFDTTVDMRVQDLREDKTCQNPIIAHRYLISKDGIKFLWTAPGTGAGCVHFK</sequence>
<dbReference type="InterPro" id="IPR042307">
    <property type="entry name" value="Reeler_sf"/>
</dbReference>
<name>A0AAV4J646_9GAST</name>
<dbReference type="Gene3D" id="2.60.40.4060">
    <property type="entry name" value="Reeler domain"/>
    <property type="match status" value="1"/>
</dbReference>
<keyword evidence="3" id="KW-1185">Reference proteome</keyword>